<dbReference type="STRING" id="188477.A0A433SV68"/>
<gene>
    <name evidence="5" type="ORF">EGW08_019101</name>
</gene>
<protein>
    <submittedName>
        <fullName evidence="5">Uncharacterized protein</fullName>
    </submittedName>
</protein>
<dbReference type="AlphaFoldDB" id="A0A433SV68"/>
<comment type="similarity">
    <text evidence="1">Belongs to the heat shock protein 90 family.</text>
</comment>
<dbReference type="OrthoDB" id="5426351at2759"/>
<keyword evidence="6" id="KW-1185">Reference proteome</keyword>
<dbReference type="InterPro" id="IPR036890">
    <property type="entry name" value="HATPase_C_sf"/>
</dbReference>
<dbReference type="GO" id="GO:0016887">
    <property type="term" value="F:ATP hydrolysis activity"/>
    <property type="evidence" value="ECO:0007669"/>
    <property type="project" value="InterPro"/>
</dbReference>
<evidence type="ECO:0000256" key="3">
    <source>
        <dbReference type="ARBA" id="ARBA00022840"/>
    </source>
</evidence>
<organism evidence="5 6">
    <name type="scientific">Elysia chlorotica</name>
    <name type="common">Eastern emerald elysia</name>
    <name type="synonym">Sea slug</name>
    <dbReference type="NCBI Taxonomy" id="188477"/>
    <lineage>
        <taxon>Eukaryota</taxon>
        <taxon>Metazoa</taxon>
        <taxon>Spiralia</taxon>
        <taxon>Lophotrochozoa</taxon>
        <taxon>Mollusca</taxon>
        <taxon>Gastropoda</taxon>
        <taxon>Heterobranchia</taxon>
        <taxon>Euthyneura</taxon>
        <taxon>Panpulmonata</taxon>
        <taxon>Sacoglossa</taxon>
        <taxon>Placobranchoidea</taxon>
        <taxon>Plakobranchidae</taxon>
        <taxon>Elysia</taxon>
    </lineage>
</organism>
<dbReference type="PANTHER" id="PTHR11528">
    <property type="entry name" value="HEAT SHOCK PROTEIN 90 FAMILY MEMBER"/>
    <property type="match status" value="1"/>
</dbReference>
<comment type="caution">
    <text evidence="5">The sequence shown here is derived from an EMBL/GenBank/DDBJ whole genome shotgun (WGS) entry which is preliminary data.</text>
</comment>
<evidence type="ECO:0000256" key="4">
    <source>
        <dbReference type="ARBA" id="ARBA00023186"/>
    </source>
</evidence>
<dbReference type="GO" id="GO:0051082">
    <property type="term" value="F:unfolded protein binding"/>
    <property type="evidence" value="ECO:0007669"/>
    <property type="project" value="InterPro"/>
</dbReference>
<evidence type="ECO:0000313" key="6">
    <source>
        <dbReference type="Proteomes" id="UP000271974"/>
    </source>
</evidence>
<dbReference type="GO" id="GO:0005524">
    <property type="term" value="F:ATP binding"/>
    <property type="evidence" value="ECO:0007669"/>
    <property type="project" value="UniProtKB-KW"/>
</dbReference>
<evidence type="ECO:0000256" key="2">
    <source>
        <dbReference type="ARBA" id="ARBA00022741"/>
    </source>
</evidence>
<keyword evidence="2" id="KW-0547">Nucleotide-binding</keyword>
<proteinExistence type="inferred from homology"/>
<dbReference type="SUPFAM" id="SSF55874">
    <property type="entry name" value="ATPase domain of HSP90 chaperone/DNA topoisomerase II/histidine kinase"/>
    <property type="match status" value="1"/>
</dbReference>
<dbReference type="Pfam" id="PF00183">
    <property type="entry name" value="HSP90"/>
    <property type="match status" value="1"/>
</dbReference>
<evidence type="ECO:0000256" key="1">
    <source>
        <dbReference type="ARBA" id="ARBA00008239"/>
    </source>
</evidence>
<dbReference type="InterPro" id="IPR020568">
    <property type="entry name" value="Ribosomal_Su5_D2-typ_SF"/>
</dbReference>
<dbReference type="InterPro" id="IPR020575">
    <property type="entry name" value="Hsp90_N"/>
</dbReference>
<dbReference type="EMBL" id="RQTK01000973">
    <property type="protein sequence ID" value="RUS73139.1"/>
    <property type="molecule type" value="Genomic_DNA"/>
</dbReference>
<dbReference type="Proteomes" id="UP000271974">
    <property type="component" value="Unassembled WGS sequence"/>
</dbReference>
<keyword evidence="4" id="KW-0143">Chaperone</keyword>
<sequence>MFDQSWDSNHGPPALDHNALALEPVHGPIAVTYPSRLDRGKDLHIRITPDRENKKLTSADRGIGMSKADLFNNLSTIAKSGTKAFMEAFQFIGYPVRVVVEKETDKEVSGVDKVEEEKKIMDKENYKKLYEQFLKNLKLGVHEDSTYRKKLADLLRYYTSQSGDEMTSLKDYVSRMKKKREDIYIPCETKETVQNSAFVECVKKRGFEMIYMIIIWMNTQFSS</sequence>
<accession>A0A433SV68</accession>
<dbReference type="Gene3D" id="3.30.565.10">
    <property type="entry name" value="Histidine kinase-like ATPase, C-terminal domain"/>
    <property type="match status" value="1"/>
</dbReference>
<dbReference type="GO" id="GO:0140662">
    <property type="term" value="F:ATP-dependent protein folding chaperone"/>
    <property type="evidence" value="ECO:0007669"/>
    <property type="project" value="InterPro"/>
</dbReference>
<keyword evidence="3" id="KW-0067">ATP-binding</keyword>
<dbReference type="PRINTS" id="PR00775">
    <property type="entry name" value="HEATSHOCK90"/>
</dbReference>
<dbReference type="SUPFAM" id="SSF54211">
    <property type="entry name" value="Ribosomal protein S5 domain 2-like"/>
    <property type="match status" value="1"/>
</dbReference>
<dbReference type="Gene3D" id="3.40.50.11260">
    <property type="match status" value="1"/>
</dbReference>
<name>A0A433SV68_ELYCH</name>
<evidence type="ECO:0000313" key="5">
    <source>
        <dbReference type="EMBL" id="RUS73139.1"/>
    </source>
</evidence>
<reference evidence="5 6" key="1">
    <citation type="submission" date="2019-01" db="EMBL/GenBank/DDBJ databases">
        <title>A draft genome assembly of the solar-powered sea slug Elysia chlorotica.</title>
        <authorList>
            <person name="Cai H."/>
            <person name="Li Q."/>
            <person name="Fang X."/>
            <person name="Li J."/>
            <person name="Curtis N.E."/>
            <person name="Altenburger A."/>
            <person name="Shibata T."/>
            <person name="Feng M."/>
            <person name="Maeda T."/>
            <person name="Schwartz J.A."/>
            <person name="Shigenobu S."/>
            <person name="Lundholm N."/>
            <person name="Nishiyama T."/>
            <person name="Yang H."/>
            <person name="Hasebe M."/>
            <person name="Li S."/>
            <person name="Pierce S.K."/>
            <person name="Wang J."/>
        </authorList>
    </citation>
    <scope>NUCLEOTIDE SEQUENCE [LARGE SCALE GENOMIC DNA]</scope>
    <source>
        <strain evidence="5">EC2010</strain>
        <tissue evidence="5">Whole organism of an adult</tissue>
    </source>
</reference>
<dbReference type="InterPro" id="IPR001404">
    <property type="entry name" value="Hsp90_fam"/>
</dbReference>